<proteinExistence type="inferred from homology"/>
<evidence type="ECO:0000313" key="4">
    <source>
        <dbReference type="EMBL" id="AUM74854.1"/>
    </source>
</evidence>
<protein>
    <submittedName>
        <fullName evidence="4">Aldehyde dehydrogenase</fullName>
    </submittedName>
</protein>
<dbReference type="InterPro" id="IPR016163">
    <property type="entry name" value="Ald_DH_C"/>
</dbReference>
<dbReference type="InterPro" id="IPR016161">
    <property type="entry name" value="Ald_DH/histidinol_DH"/>
</dbReference>
<dbReference type="OrthoDB" id="9812625at2"/>
<evidence type="ECO:0000259" key="3">
    <source>
        <dbReference type="Pfam" id="PF00171"/>
    </source>
</evidence>
<keyword evidence="2" id="KW-0560">Oxidoreductase</keyword>
<dbReference type="PANTHER" id="PTHR42804">
    <property type="entry name" value="ALDEHYDE DEHYDROGENASE"/>
    <property type="match status" value="1"/>
</dbReference>
<reference evidence="5" key="1">
    <citation type="submission" date="2017-12" db="EMBL/GenBank/DDBJ databases">
        <title>Genomic analysis of Paracoccus sp. CBA4604.</title>
        <authorList>
            <person name="Roh S.W."/>
            <person name="Kim J.Y."/>
            <person name="Kim J.S."/>
        </authorList>
    </citation>
    <scope>NUCLEOTIDE SEQUENCE [LARGE SCALE GENOMIC DNA]</scope>
    <source>
        <strain evidence="5">CBA4604</strain>
    </source>
</reference>
<comment type="similarity">
    <text evidence="1">Belongs to the aldehyde dehydrogenase family.</text>
</comment>
<evidence type="ECO:0000256" key="1">
    <source>
        <dbReference type="ARBA" id="ARBA00009986"/>
    </source>
</evidence>
<evidence type="ECO:0000256" key="2">
    <source>
        <dbReference type="ARBA" id="ARBA00023002"/>
    </source>
</evidence>
<accession>A0A2K9MGX6</accession>
<dbReference type="PANTHER" id="PTHR42804:SF1">
    <property type="entry name" value="ALDEHYDE DEHYDROGENASE-RELATED"/>
    <property type="match status" value="1"/>
</dbReference>
<gene>
    <name evidence="4" type="ORF">CYR75_11710</name>
</gene>
<dbReference type="GO" id="GO:0016620">
    <property type="term" value="F:oxidoreductase activity, acting on the aldehyde or oxo group of donors, NAD or NADP as acceptor"/>
    <property type="evidence" value="ECO:0007669"/>
    <property type="project" value="InterPro"/>
</dbReference>
<dbReference type="Proteomes" id="UP000234882">
    <property type="component" value="Chromosome"/>
</dbReference>
<dbReference type="Gene3D" id="3.40.605.10">
    <property type="entry name" value="Aldehyde Dehydrogenase, Chain A, domain 1"/>
    <property type="match status" value="1"/>
</dbReference>
<organism evidence="4 5">
    <name type="scientific">Paracoccus jeotgali</name>
    <dbReference type="NCBI Taxonomy" id="2065379"/>
    <lineage>
        <taxon>Bacteria</taxon>
        <taxon>Pseudomonadati</taxon>
        <taxon>Pseudomonadota</taxon>
        <taxon>Alphaproteobacteria</taxon>
        <taxon>Rhodobacterales</taxon>
        <taxon>Paracoccaceae</taxon>
        <taxon>Paracoccus</taxon>
    </lineage>
</organism>
<sequence length="481" mass="51842">MTAASAIEVRNPRTGARDYSFLPDTPADVAAVAERLRAAQPAWEQAGVAHRAAVLTQLTDAIQRHRDALHRAVETDTGRRFETGIELSAVGFWVERWSRIAAETFAEELHDTEFPGIASQAGYLAYPLVGVISPWNFPLALSLMDAVPALLAGAAVMVKPSEVTPRFIDVMDRILDEVPDLRDVLAYLRRAGDIGAAVVEQSDLVCFTGSTATGRKVVVQAAQRFIPCFTELGGKDPAVILPGADLDRAATAIANGATLGSGQQCYSIERIYVPRADRDGFLDLLLDKVGKLRLSHPDPAKGEIGPLTFAPQAEIIERHLQDAVEKGATILCGGRIIDRDGAKWCPPTVLADVTHDMLVMREETFGPVLPVMAYDSVDQAVTLANDSTYGLSGAVFGPEAEAIAVARRLWVGGISINDAGIAPMLMGDRLVAEKTAFRGSGLGGSRLGRDALKRFLRKQAILVNRNPGASPWWFETLQKED</sequence>
<dbReference type="KEGG" id="paru:CYR75_11710"/>
<dbReference type="InterPro" id="IPR016162">
    <property type="entry name" value="Ald_DH_N"/>
</dbReference>
<name>A0A2K9MGX6_9RHOB</name>
<keyword evidence="5" id="KW-1185">Reference proteome</keyword>
<dbReference type="SUPFAM" id="SSF53720">
    <property type="entry name" value="ALDH-like"/>
    <property type="match status" value="1"/>
</dbReference>
<feature type="domain" description="Aldehyde dehydrogenase" evidence="3">
    <location>
        <begin position="5"/>
        <end position="459"/>
    </location>
</feature>
<dbReference type="Pfam" id="PF00171">
    <property type="entry name" value="Aldedh"/>
    <property type="match status" value="1"/>
</dbReference>
<dbReference type="AlphaFoldDB" id="A0A2K9MGX6"/>
<dbReference type="RefSeq" id="WP_101500199.1">
    <property type="nucleotide sequence ID" value="NZ_CP025583.1"/>
</dbReference>
<dbReference type="Gene3D" id="3.40.309.10">
    <property type="entry name" value="Aldehyde Dehydrogenase, Chain A, domain 2"/>
    <property type="match status" value="1"/>
</dbReference>
<evidence type="ECO:0000313" key="5">
    <source>
        <dbReference type="Proteomes" id="UP000234882"/>
    </source>
</evidence>
<dbReference type="EMBL" id="CP025583">
    <property type="protein sequence ID" value="AUM74854.1"/>
    <property type="molecule type" value="Genomic_DNA"/>
</dbReference>
<dbReference type="InterPro" id="IPR015590">
    <property type="entry name" value="Aldehyde_DH_dom"/>
</dbReference>